<feature type="region of interest" description="Disordered" evidence="1">
    <location>
        <begin position="84"/>
        <end position="104"/>
    </location>
</feature>
<accession>A0A7W7MTE2</accession>
<protein>
    <submittedName>
        <fullName evidence="2">Uncharacterized protein</fullName>
    </submittedName>
</protein>
<dbReference type="RefSeq" id="WP_184996703.1">
    <property type="nucleotide sequence ID" value="NZ_BOMK01000080.1"/>
</dbReference>
<dbReference type="AlphaFoldDB" id="A0A7W7MTE2"/>
<proteinExistence type="predicted"/>
<dbReference type="Proteomes" id="UP000578112">
    <property type="component" value="Unassembled WGS sequence"/>
</dbReference>
<organism evidence="2 3">
    <name type="scientific">Actinoplanes digitatis</name>
    <dbReference type="NCBI Taxonomy" id="1868"/>
    <lineage>
        <taxon>Bacteria</taxon>
        <taxon>Bacillati</taxon>
        <taxon>Actinomycetota</taxon>
        <taxon>Actinomycetes</taxon>
        <taxon>Micromonosporales</taxon>
        <taxon>Micromonosporaceae</taxon>
        <taxon>Actinoplanes</taxon>
    </lineage>
</organism>
<evidence type="ECO:0000256" key="1">
    <source>
        <dbReference type="SAM" id="MobiDB-lite"/>
    </source>
</evidence>
<name>A0A7W7MTE2_9ACTN</name>
<dbReference type="EMBL" id="JACHNH010000001">
    <property type="protein sequence ID" value="MBB4765680.1"/>
    <property type="molecule type" value="Genomic_DNA"/>
</dbReference>
<keyword evidence="3" id="KW-1185">Reference proteome</keyword>
<gene>
    <name evidence="2" type="ORF">BJ971_006236</name>
</gene>
<feature type="region of interest" description="Disordered" evidence="1">
    <location>
        <begin position="1"/>
        <end position="20"/>
    </location>
</feature>
<comment type="caution">
    <text evidence="2">The sequence shown here is derived from an EMBL/GenBank/DDBJ whole genome shotgun (WGS) entry which is preliminary data.</text>
</comment>
<evidence type="ECO:0000313" key="3">
    <source>
        <dbReference type="Proteomes" id="UP000578112"/>
    </source>
</evidence>
<evidence type="ECO:0000313" key="2">
    <source>
        <dbReference type="EMBL" id="MBB4765680.1"/>
    </source>
</evidence>
<sequence length="104" mass="11714">MSDEQEPIDHQLQQMTTNPRLAEATKEALKRLRQGGAGPELAEMATEVLEGRTDLRTVGRSSVYAAQLTEAADRFRDWQASLTPEEREALDRSTHEYLGDAENR</sequence>
<reference evidence="2 3" key="1">
    <citation type="submission" date="2020-08" db="EMBL/GenBank/DDBJ databases">
        <title>Sequencing the genomes of 1000 actinobacteria strains.</title>
        <authorList>
            <person name="Klenk H.-P."/>
        </authorList>
    </citation>
    <scope>NUCLEOTIDE SEQUENCE [LARGE SCALE GENOMIC DNA]</scope>
    <source>
        <strain evidence="2 3">DSM 43149</strain>
    </source>
</reference>